<feature type="domain" description="tRNA-specific 2-thiouridylase MnmA-like C-terminal" evidence="10">
    <location>
        <begin position="291"/>
        <end position="362"/>
    </location>
</feature>
<dbReference type="InterPro" id="IPR046884">
    <property type="entry name" value="MnmA-like_central"/>
</dbReference>
<dbReference type="InterPro" id="IPR023382">
    <property type="entry name" value="MnmA-like_central_sf"/>
</dbReference>
<keyword evidence="6 9" id="KW-0694">RNA-binding</keyword>
<dbReference type="Gene3D" id="2.40.30.10">
    <property type="entry name" value="Translation factors"/>
    <property type="match status" value="1"/>
</dbReference>
<proteinExistence type="inferred from homology"/>
<dbReference type="InterPro" id="IPR046885">
    <property type="entry name" value="MnmA-like_C"/>
</dbReference>
<organism evidence="12 13">
    <name type="scientific">Candidatus Peribacter riflensis</name>
    <dbReference type="NCBI Taxonomy" id="1735162"/>
    <lineage>
        <taxon>Bacteria</taxon>
        <taxon>Candidatus Peregrinibacteriota</taxon>
        <taxon>Candidatus Peribacteria</taxon>
        <taxon>Candidatus Peribacterales</taxon>
        <taxon>Candidatus Peribacteraceae</taxon>
        <taxon>Candidatus Peribacter</taxon>
    </lineage>
</organism>
<feature type="active site" description="Nucleophile" evidence="9">
    <location>
        <position position="104"/>
    </location>
</feature>
<reference evidence="13" key="1">
    <citation type="submission" date="2015-10" db="EMBL/GenBank/DDBJ databases">
        <title>Analysis of five complete genome sequences for members of the class Peribacteria in the recently recognized Peregrinibacteria bacterial phylum.</title>
        <authorList>
            <person name="Anantharaman K."/>
            <person name="Brown C.T."/>
            <person name="Burstein D."/>
            <person name="Castelle C.J."/>
            <person name="Probst A.J."/>
            <person name="Thomas B.C."/>
            <person name="Williams K.H."/>
            <person name="Banfield J.F."/>
        </authorList>
    </citation>
    <scope>NUCLEOTIDE SEQUENCE [LARGE SCALE GENOMIC DNA]</scope>
</reference>
<dbReference type="Gene3D" id="3.40.50.620">
    <property type="entry name" value="HUPs"/>
    <property type="match status" value="1"/>
</dbReference>
<dbReference type="Pfam" id="PF20258">
    <property type="entry name" value="tRNA_Me_trans_C"/>
    <property type="match status" value="1"/>
</dbReference>
<dbReference type="InterPro" id="IPR004506">
    <property type="entry name" value="MnmA-like"/>
</dbReference>
<keyword evidence="2 9" id="KW-0808">Transferase</keyword>
<dbReference type="EMBL" id="CP013065">
    <property type="protein sequence ID" value="ALM13057.1"/>
    <property type="molecule type" value="Genomic_DNA"/>
</dbReference>
<keyword evidence="9" id="KW-0963">Cytoplasm</keyword>
<evidence type="ECO:0000256" key="3">
    <source>
        <dbReference type="ARBA" id="ARBA00022694"/>
    </source>
</evidence>
<dbReference type="AlphaFoldDB" id="A0A0S1SH60"/>
<dbReference type="HAMAP" id="MF_00144">
    <property type="entry name" value="tRNA_thiouridyl_MnmA"/>
    <property type="match status" value="1"/>
</dbReference>
<evidence type="ECO:0000313" key="13">
    <source>
        <dbReference type="Proteomes" id="UP000069135"/>
    </source>
</evidence>
<dbReference type="Pfam" id="PF03054">
    <property type="entry name" value="tRNA_Me_trans"/>
    <property type="match status" value="1"/>
</dbReference>
<gene>
    <name evidence="9" type="primary">mnmA</name>
    <name evidence="12" type="ORF">PeribacterD1_0360</name>
</gene>
<comment type="catalytic activity">
    <reaction evidence="8 9">
        <text>S-sulfanyl-L-cysteinyl-[protein] + uridine(34) in tRNA + AH2 + ATP = 2-thiouridine(34) in tRNA + L-cysteinyl-[protein] + A + AMP + diphosphate + H(+)</text>
        <dbReference type="Rhea" id="RHEA:47032"/>
        <dbReference type="Rhea" id="RHEA-COMP:10131"/>
        <dbReference type="Rhea" id="RHEA-COMP:11726"/>
        <dbReference type="Rhea" id="RHEA-COMP:11727"/>
        <dbReference type="Rhea" id="RHEA-COMP:11728"/>
        <dbReference type="ChEBI" id="CHEBI:13193"/>
        <dbReference type="ChEBI" id="CHEBI:15378"/>
        <dbReference type="ChEBI" id="CHEBI:17499"/>
        <dbReference type="ChEBI" id="CHEBI:29950"/>
        <dbReference type="ChEBI" id="CHEBI:30616"/>
        <dbReference type="ChEBI" id="CHEBI:33019"/>
        <dbReference type="ChEBI" id="CHEBI:61963"/>
        <dbReference type="ChEBI" id="CHEBI:65315"/>
        <dbReference type="ChEBI" id="CHEBI:87170"/>
        <dbReference type="ChEBI" id="CHEBI:456215"/>
        <dbReference type="EC" id="2.8.1.13"/>
    </reaction>
</comment>
<dbReference type="NCBIfam" id="NF001138">
    <property type="entry name" value="PRK00143.1"/>
    <property type="match status" value="1"/>
</dbReference>
<dbReference type="Proteomes" id="UP000069135">
    <property type="component" value="Chromosome"/>
</dbReference>
<dbReference type="CDD" id="cd01998">
    <property type="entry name" value="MnmA_TRMU-like"/>
    <property type="match status" value="1"/>
</dbReference>
<comment type="subcellular location">
    <subcellularLocation>
        <location evidence="9">Cytoplasm</location>
    </subcellularLocation>
</comment>
<feature type="site" description="Interaction with tRNA" evidence="9">
    <location>
        <position position="129"/>
    </location>
</feature>
<accession>A0A0S1SXQ6</accession>
<feature type="binding site" evidence="9">
    <location>
        <position position="32"/>
    </location>
    <ligand>
        <name>ATP</name>
        <dbReference type="ChEBI" id="CHEBI:30616"/>
    </ligand>
</feature>
<comment type="similarity">
    <text evidence="9">Belongs to the MnmA/TRMU family.</text>
</comment>
<evidence type="ECO:0000256" key="8">
    <source>
        <dbReference type="ARBA" id="ARBA00051542"/>
    </source>
</evidence>
<dbReference type="EC" id="2.8.1.13" evidence="9"/>
<dbReference type="GO" id="GO:0005737">
    <property type="term" value="C:cytoplasm"/>
    <property type="evidence" value="ECO:0007669"/>
    <property type="project" value="UniProtKB-SubCell"/>
</dbReference>
<dbReference type="GO" id="GO:0005524">
    <property type="term" value="F:ATP binding"/>
    <property type="evidence" value="ECO:0007669"/>
    <property type="project" value="UniProtKB-KW"/>
</dbReference>
<evidence type="ECO:0000256" key="5">
    <source>
        <dbReference type="ARBA" id="ARBA00022840"/>
    </source>
</evidence>
<keyword evidence="5 9" id="KW-0067">ATP-binding</keyword>
<feature type="domain" description="tRNA-specific 2-thiouridylase MnmA-like central" evidence="11">
    <location>
        <begin position="216"/>
        <end position="279"/>
    </location>
</feature>
<accession>A0A0S1SLU9</accession>
<dbReference type="NCBIfam" id="TIGR00420">
    <property type="entry name" value="trmU"/>
    <property type="match status" value="1"/>
</dbReference>
<evidence type="ECO:0000256" key="6">
    <source>
        <dbReference type="ARBA" id="ARBA00022884"/>
    </source>
</evidence>
<dbReference type="Pfam" id="PF20259">
    <property type="entry name" value="tRNA_Me_trans_M"/>
    <property type="match status" value="1"/>
</dbReference>
<accession>A0A0S1SRA6</accession>
<dbReference type="PANTHER" id="PTHR11933">
    <property type="entry name" value="TRNA 5-METHYLAMINOMETHYL-2-THIOURIDYLATE -METHYLTRANSFERASE"/>
    <property type="match status" value="1"/>
</dbReference>
<evidence type="ECO:0000256" key="1">
    <source>
        <dbReference type="ARBA" id="ARBA00022555"/>
    </source>
</evidence>
<evidence type="ECO:0000256" key="9">
    <source>
        <dbReference type="HAMAP-Rule" id="MF_00144"/>
    </source>
</evidence>
<feature type="site" description="Interaction with tRNA" evidence="9">
    <location>
        <position position="346"/>
    </location>
</feature>
<reference evidence="12 13" key="2">
    <citation type="journal article" date="2016" name="PeerJ">
        <title>Analysis of five complete genome sequences for members of the class Peribacteria in the recently recognized Peregrinibacteria bacterial phylum.</title>
        <authorList>
            <person name="Anantharaman K."/>
            <person name="Brown C.T."/>
            <person name="Burstein D."/>
            <person name="Castelle C.J."/>
            <person name="Probst A.J."/>
            <person name="Thomas B.C."/>
            <person name="Williams K.H."/>
            <person name="Banfield J.F."/>
        </authorList>
    </citation>
    <scope>NUCLEOTIDE SEQUENCE [LARGE SCALE GENOMIC DNA]</scope>
    <source>
        <strain evidence="12">RIFOXYD1_FULL_PER-ii_59_16</strain>
    </source>
</reference>
<feature type="binding site" evidence="9">
    <location>
        <position position="128"/>
    </location>
    <ligand>
        <name>ATP</name>
        <dbReference type="ChEBI" id="CHEBI:30616"/>
    </ligand>
</feature>
<evidence type="ECO:0000256" key="7">
    <source>
        <dbReference type="ARBA" id="ARBA00023157"/>
    </source>
</evidence>
<accession>A0A0S1SH60</accession>
<accession>A0A0S1SHI3</accession>
<keyword evidence="7" id="KW-1015">Disulfide bond</keyword>
<evidence type="ECO:0000256" key="2">
    <source>
        <dbReference type="ARBA" id="ARBA00022679"/>
    </source>
</evidence>
<dbReference type="PATRIC" id="fig|1735161.3.peg.358"/>
<dbReference type="GO" id="GO:0103016">
    <property type="term" value="F:tRNA-uridine 2-sulfurtransferase activity"/>
    <property type="evidence" value="ECO:0007669"/>
    <property type="project" value="UniProtKB-EC"/>
</dbReference>
<comment type="caution">
    <text evidence="9">Lacks conserved residue(s) required for the propagation of feature annotation.</text>
</comment>
<sequence length="373" mass="41304">MRILVAMSGGVDSSVVACLLKEQGHDVIGVNLELWHDPLAPADAQILSSKCCTTQTRSRMRTVAKNLGIPLHILSLEEQFKSVVVDPFLAACRRGLTPNPCVLCNRTFKFAHMLILAKSLHCDAVATGHYARVTRRKLKDGKIVSALIEAKDKMKDQSYFLHRLTQKELKHAVFPLGNLQKTEVFALAKRFGIPFDRTTYRESQDLCFFPEKSPAAFLRRHIRDAKGGPITLLSGTVVGQHEGLPFYTIGQRRGLNVGGQKAPVYVVQKEQKNCSIVVAPLGAELQSSIEISSLTFTLEPLSKGRRHQLTARIRAKARKVHGVFIHNGQRGLFHFDRPVSAVTPGQSLVLYRGQEVLGGGIIQGRRRLPKIPA</sequence>
<evidence type="ECO:0000256" key="4">
    <source>
        <dbReference type="ARBA" id="ARBA00022741"/>
    </source>
</evidence>
<evidence type="ECO:0000313" key="12">
    <source>
        <dbReference type="EMBL" id="ALM13057.1"/>
    </source>
</evidence>
<dbReference type="FunFam" id="2.30.30.280:FF:000001">
    <property type="entry name" value="tRNA-specific 2-thiouridylase MnmA"/>
    <property type="match status" value="1"/>
</dbReference>
<dbReference type="KEGG" id="prf:PeribacterA2_0360"/>
<feature type="active site" description="Cysteine persulfide intermediate" evidence="9">
    <location>
        <position position="207"/>
    </location>
</feature>
<dbReference type="STRING" id="1735162.PeribacterB2_0360"/>
<dbReference type="Gene3D" id="2.30.30.280">
    <property type="entry name" value="Adenine nucleotide alpha hydrolases-like domains"/>
    <property type="match status" value="1"/>
</dbReference>
<protein>
    <recommendedName>
        <fullName evidence="9">tRNA-specific 2-thiouridylase MnmA</fullName>
        <ecNumber evidence="9">2.8.1.13</ecNumber>
    </recommendedName>
</protein>
<dbReference type="SUPFAM" id="SSF52402">
    <property type="entry name" value="Adenine nucleotide alpha hydrolases-like"/>
    <property type="match status" value="1"/>
</dbReference>
<name>A0A0S1SH60_9BACT</name>
<dbReference type="PANTHER" id="PTHR11933:SF5">
    <property type="entry name" value="MITOCHONDRIAL TRNA-SPECIFIC 2-THIOURIDYLASE 1"/>
    <property type="match status" value="1"/>
</dbReference>
<keyword evidence="3 9" id="KW-0819">tRNA processing</keyword>
<keyword evidence="4 9" id="KW-0547">Nucleotide-binding</keyword>
<keyword evidence="1 9" id="KW-0820">tRNA-binding</keyword>
<evidence type="ECO:0000259" key="10">
    <source>
        <dbReference type="Pfam" id="PF20258"/>
    </source>
</evidence>
<dbReference type="GO" id="GO:0000049">
    <property type="term" value="F:tRNA binding"/>
    <property type="evidence" value="ECO:0007669"/>
    <property type="project" value="UniProtKB-KW"/>
</dbReference>
<dbReference type="InterPro" id="IPR014729">
    <property type="entry name" value="Rossmann-like_a/b/a_fold"/>
</dbReference>
<comment type="function">
    <text evidence="9">Catalyzes the 2-thiolation of uridine at the wobble position (U34) of tRNA, leading to the formation of s(2)U34.</text>
</comment>
<dbReference type="GO" id="GO:0002143">
    <property type="term" value="P:tRNA wobble position uridine thiolation"/>
    <property type="evidence" value="ECO:0007669"/>
    <property type="project" value="TreeGrafter"/>
</dbReference>
<evidence type="ECO:0000259" key="11">
    <source>
        <dbReference type="Pfam" id="PF20259"/>
    </source>
</evidence>
<feature type="binding site" evidence="9">
    <location>
        <begin position="6"/>
        <end position="13"/>
    </location>
    <ligand>
        <name>ATP</name>
        <dbReference type="ChEBI" id="CHEBI:30616"/>
    </ligand>
</feature>
<feature type="region of interest" description="Interaction with tRNA" evidence="9">
    <location>
        <begin position="155"/>
        <end position="157"/>
    </location>
</feature>